<dbReference type="AlphaFoldDB" id="G4RKQ4"/>
<dbReference type="GO" id="GO:0005509">
    <property type="term" value="F:calcium ion binding"/>
    <property type="evidence" value="ECO:0007669"/>
    <property type="project" value="UniProtKB-UniRule"/>
</dbReference>
<dbReference type="PaxDb" id="768679-TTX_1522"/>
<keyword evidence="4 6" id="KW-0106">Calcium</keyword>
<sequence length="146" mass="16547">MACRKPADYLYGEHTADILIRAYGCTLDEAFKNAAIGTVEIMYDTSAVTPAKGVEVRLEHDDLEGLLFAWISEILYLFDGEKFAIGRHMDLEVGGDGPYVLAATLRGERYDVDKHRFKGLIVKAMTYNMMKIAKNEFWELQFVVDI</sequence>
<protein>
    <recommendedName>
        <fullName evidence="6">Protein archease</fullName>
    </recommendedName>
</protein>
<dbReference type="EMBL" id="FN869859">
    <property type="protein sequence ID" value="CCC82149.1"/>
    <property type="molecule type" value="Genomic_DNA"/>
</dbReference>
<dbReference type="HOGENOM" id="CLU_111362_3_0_2"/>
<gene>
    <name evidence="8" type="ordered locus">TTX_1522</name>
</gene>
<comment type="function">
    <text evidence="5 6">Activates the tRNA-splicing ligase complex by facilitating the enzymatic turnover of catalytic subunit RtcB. Acts by promoting the guanylylation of RtcB, a key intermediate step in tRNA ligation. Can also alter the NTP specificity of RtcB such that ATP, dGTP or ITP is used efficiently.</text>
</comment>
<dbReference type="PANTHER" id="PTHR12682:SF11">
    <property type="entry name" value="PROTEIN ARCHEASE"/>
    <property type="match status" value="1"/>
</dbReference>
<feature type="domain" description="Archease" evidence="7">
    <location>
        <begin position="9"/>
        <end position="146"/>
    </location>
</feature>
<dbReference type="Proteomes" id="UP000002654">
    <property type="component" value="Chromosome"/>
</dbReference>
<evidence type="ECO:0000259" key="7">
    <source>
        <dbReference type="Pfam" id="PF01951"/>
    </source>
</evidence>
<keyword evidence="3 6" id="KW-0479">Metal-binding</keyword>
<dbReference type="Pfam" id="PF01951">
    <property type="entry name" value="Archease"/>
    <property type="match status" value="1"/>
</dbReference>
<accession>G4RKQ4</accession>
<dbReference type="GO" id="GO:0006388">
    <property type="term" value="P:tRNA splicing, via endonucleolytic cleavage and ligation"/>
    <property type="evidence" value="ECO:0007669"/>
    <property type="project" value="UniProtKB-UniRule"/>
</dbReference>
<dbReference type="InterPro" id="IPR036820">
    <property type="entry name" value="Archease_dom_sf"/>
</dbReference>
<keyword evidence="2 6" id="KW-0819">tRNA processing</keyword>
<dbReference type="GeneID" id="11262401"/>
<name>G4RKQ4_THETK</name>
<dbReference type="OrthoDB" id="8831at2157"/>
<dbReference type="InterPro" id="IPR023572">
    <property type="entry name" value="Archease_dom"/>
</dbReference>
<dbReference type="KEGG" id="ttn:TTX_1522"/>
<dbReference type="Gene3D" id="3.55.10.10">
    <property type="entry name" value="Archease domain"/>
    <property type="match status" value="1"/>
</dbReference>
<evidence type="ECO:0000256" key="5">
    <source>
        <dbReference type="ARBA" id="ARBA00024970"/>
    </source>
</evidence>
<dbReference type="STRING" id="768679.TTX_1522"/>
<dbReference type="eggNOG" id="arCOG04055">
    <property type="taxonomic scope" value="Archaea"/>
</dbReference>
<evidence type="ECO:0000256" key="6">
    <source>
        <dbReference type="HAMAP-Rule" id="MF_01222"/>
    </source>
</evidence>
<feature type="binding site" evidence="6">
    <location>
        <position position="17"/>
    </location>
    <ligand>
        <name>Ca(2+)</name>
        <dbReference type="ChEBI" id="CHEBI:29108"/>
    </ligand>
</feature>
<evidence type="ECO:0000256" key="2">
    <source>
        <dbReference type="ARBA" id="ARBA00022694"/>
    </source>
</evidence>
<feature type="binding site" evidence="6">
    <location>
        <position position="145"/>
    </location>
    <ligand>
        <name>Ca(2+)</name>
        <dbReference type="ChEBI" id="CHEBI:29108"/>
    </ligand>
</feature>
<evidence type="ECO:0000256" key="3">
    <source>
        <dbReference type="ARBA" id="ARBA00022723"/>
    </source>
</evidence>
<evidence type="ECO:0000256" key="1">
    <source>
        <dbReference type="ARBA" id="ARBA00007963"/>
    </source>
</evidence>
<dbReference type="InterPro" id="IPR002804">
    <property type="entry name" value="Archease"/>
</dbReference>
<organism evidence="8 9">
    <name type="scientific">Thermoproteus tenax (strain ATCC 35583 / DSM 2078 / JCM 9277 / NBRC 100435 / Kra 1)</name>
    <dbReference type="NCBI Taxonomy" id="768679"/>
    <lineage>
        <taxon>Archaea</taxon>
        <taxon>Thermoproteota</taxon>
        <taxon>Thermoprotei</taxon>
        <taxon>Thermoproteales</taxon>
        <taxon>Thermoproteaceae</taxon>
        <taxon>Thermoproteus</taxon>
    </lineage>
</organism>
<evidence type="ECO:0000313" key="8">
    <source>
        <dbReference type="EMBL" id="CCC82149.1"/>
    </source>
</evidence>
<evidence type="ECO:0000313" key="9">
    <source>
        <dbReference type="Proteomes" id="UP000002654"/>
    </source>
</evidence>
<evidence type="ECO:0000256" key="4">
    <source>
        <dbReference type="ARBA" id="ARBA00022837"/>
    </source>
</evidence>
<dbReference type="PATRIC" id="fig|768679.9.peg.1541"/>
<dbReference type="SUPFAM" id="SSF69819">
    <property type="entry name" value="MTH1598-like"/>
    <property type="match status" value="1"/>
</dbReference>
<feature type="binding site" evidence="6">
    <location>
        <position position="146"/>
    </location>
    <ligand>
        <name>Ca(2+)</name>
        <dbReference type="ChEBI" id="CHEBI:29108"/>
    </ligand>
</feature>
<reference evidence="8 9" key="1">
    <citation type="journal article" date="2011" name="PLoS ONE">
        <title>The complete genome sequence of Thermoproteus tenax: a physiologically versatile member of the Crenarchaeota.</title>
        <authorList>
            <person name="Siebers B."/>
            <person name="Zaparty M."/>
            <person name="Raddatz G."/>
            <person name="Tjaden B."/>
            <person name="Albers S.V."/>
            <person name="Bell S.D."/>
            <person name="Blombach F."/>
            <person name="Kletzin A."/>
            <person name="Kyrpides N."/>
            <person name="Lanz C."/>
            <person name="Plagens A."/>
            <person name="Rampp M."/>
            <person name="Rosinus A."/>
            <person name="von Jan M."/>
            <person name="Makarova K.S."/>
            <person name="Klenk H.P."/>
            <person name="Schuster S.C."/>
            <person name="Hensel R."/>
        </authorList>
    </citation>
    <scope>NUCLEOTIDE SEQUENCE [LARGE SCALE GENOMIC DNA]</scope>
    <source>
        <strain evidence="9">ATCC 35583 / DSM 2078 / JCM 9277 / NBRC 100435 / Kra 1</strain>
    </source>
</reference>
<keyword evidence="9" id="KW-1185">Reference proteome</keyword>
<proteinExistence type="inferred from homology"/>
<dbReference type="InterPro" id="IPR022952">
    <property type="entry name" value="Archease_arc"/>
</dbReference>
<dbReference type="HAMAP" id="MF_01222">
    <property type="entry name" value="Archease_arch"/>
    <property type="match status" value="1"/>
</dbReference>
<comment type="similarity">
    <text evidence="1 6">Belongs to the archease family.</text>
</comment>
<dbReference type="PANTHER" id="PTHR12682">
    <property type="entry name" value="ARCHEASE"/>
    <property type="match status" value="1"/>
</dbReference>
<dbReference type="RefSeq" id="WP_014127403.1">
    <property type="nucleotide sequence ID" value="NC_016070.1"/>
</dbReference>